<evidence type="ECO:0000313" key="2">
    <source>
        <dbReference type="Proteomes" id="UP000054018"/>
    </source>
</evidence>
<reference evidence="1 2" key="1">
    <citation type="submission" date="2014-04" db="EMBL/GenBank/DDBJ databases">
        <authorList>
            <consortium name="DOE Joint Genome Institute"/>
            <person name="Kuo A."/>
            <person name="Kohler A."/>
            <person name="Costa M.D."/>
            <person name="Nagy L.G."/>
            <person name="Floudas D."/>
            <person name="Copeland A."/>
            <person name="Barry K.W."/>
            <person name="Cichocki N."/>
            <person name="Veneault-Fourrey C."/>
            <person name="LaButti K."/>
            <person name="Lindquist E.A."/>
            <person name="Lipzen A."/>
            <person name="Lundell T."/>
            <person name="Morin E."/>
            <person name="Murat C."/>
            <person name="Sun H."/>
            <person name="Tunlid A."/>
            <person name="Henrissat B."/>
            <person name="Grigoriev I.V."/>
            <person name="Hibbett D.S."/>
            <person name="Martin F."/>
            <person name="Nordberg H.P."/>
            <person name="Cantor M.N."/>
            <person name="Hua S.X."/>
        </authorList>
    </citation>
    <scope>NUCLEOTIDE SEQUENCE [LARGE SCALE GENOMIC DNA]</scope>
    <source>
        <strain evidence="1 2">441</strain>
    </source>
</reference>
<dbReference type="Proteomes" id="UP000054018">
    <property type="component" value="Unassembled WGS sequence"/>
</dbReference>
<protein>
    <submittedName>
        <fullName evidence="1">Unplaced genomic scaffold scaffold_110, whole genome shotgun sequence</fullName>
    </submittedName>
</protein>
<dbReference type="EMBL" id="KN833794">
    <property type="protein sequence ID" value="KIK18949.1"/>
    <property type="molecule type" value="Genomic_DNA"/>
</dbReference>
<evidence type="ECO:0000313" key="1">
    <source>
        <dbReference type="EMBL" id="KIK18949.1"/>
    </source>
</evidence>
<dbReference type="HOGENOM" id="CLU_2942651_0_0_1"/>
<dbReference type="AlphaFoldDB" id="A0A0C9YYH5"/>
<accession>A0A0C9YYH5</accession>
<keyword evidence="2" id="KW-1185">Reference proteome</keyword>
<proteinExistence type="predicted"/>
<sequence>MTNPRMHEDKFLLLVQWEVIPGHELHISKPRYFGLIQFLITSTQPLFTESSYRKDKAWKM</sequence>
<organism evidence="1 2">
    <name type="scientific">Pisolithus microcarpus 441</name>
    <dbReference type="NCBI Taxonomy" id="765257"/>
    <lineage>
        <taxon>Eukaryota</taxon>
        <taxon>Fungi</taxon>
        <taxon>Dikarya</taxon>
        <taxon>Basidiomycota</taxon>
        <taxon>Agaricomycotina</taxon>
        <taxon>Agaricomycetes</taxon>
        <taxon>Agaricomycetidae</taxon>
        <taxon>Boletales</taxon>
        <taxon>Sclerodermatineae</taxon>
        <taxon>Pisolithaceae</taxon>
        <taxon>Pisolithus</taxon>
    </lineage>
</organism>
<name>A0A0C9YYH5_9AGAM</name>
<reference evidence="2" key="2">
    <citation type="submission" date="2015-01" db="EMBL/GenBank/DDBJ databases">
        <title>Evolutionary Origins and Diversification of the Mycorrhizal Mutualists.</title>
        <authorList>
            <consortium name="DOE Joint Genome Institute"/>
            <consortium name="Mycorrhizal Genomics Consortium"/>
            <person name="Kohler A."/>
            <person name="Kuo A."/>
            <person name="Nagy L.G."/>
            <person name="Floudas D."/>
            <person name="Copeland A."/>
            <person name="Barry K.W."/>
            <person name="Cichocki N."/>
            <person name="Veneault-Fourrey C."/>
            <person name="LaButti K."/>
            <person name="Lindquist E.A."/>
            <person name="Lipzen A."/>
            <person name="Lundell T."/>
            <person name="Morin E."/>
            <person name="Murat C."/>
            <person name="Riley R."/>
            <person name="Ohm R."/>
            <person name="Sun H."/>
            <person name="Tunlid A."/>
            <person name="Henrissat B."/>
            <person name="Grigoriev I.V."/>
            <person name="Hibbett D.S."/>
            <person name="Martin F."/>
        </authorList>
    </citation>
    <scope>NUCLEOTIDE SEQUENCE [LARGE SCALE GENOMIC DNA]</scope>
    <source>
        <strain evidence="2">441</strain>
    </source>
</reference>
<gene>
    <name evidence="1" type="ORF">PISMIDRAFT_683636</name>
</gene>